<feature type="transmembrane region" description="Helical" evidence="11">
    <location>
        <begin position="456"/>
        <end position="481"/>
    </location>
</feature>
<evidence type="ECO:0000256" key="9">
    <source>
        <dbReference type="ARBA" id="ARBA00023286"/>
    </source>
</evidence>
<evidence type="ECO:0000256" key="3">
    <source>
        <dbReference type="ARBA" id="ARBA00022692"/>
    </source>
</evidence>
<dbReference type="Proteomes" id="UP000826271">
    <property type="component" value="Unassembled WGS sequence"/>
</dbReference>
<dbReference type="InterPro" id="IPR019594">
    <property type="entry name" value="Glu/Gly-bd"/>
</dbReference>
<feature type="domain" description="Ionotropic glutamate receptor C-terminal" evidence="12">
    <location>
        <begin position="166"/>
        <end position="439"/>
    </location>
</feature>
<evidence type="ECO:0000256" key="6">
    <source>
        <dbReference type="ARBA" id="ARBA00023136"/>
    </source>
</evidence>
<dbReference type="GO" id="GO:0015276">
    <property type="term" value="F:ligand-gated monoatomic ion channel activity"/>
    <property type="evidence" value="ECO:0007669"/>
    <property type="project" value="InterPro"/>
</dbReference>
<keyword evidence="3 11" id="KW-0812">Transmembrane</keyword>
<evidence type="ECO:0000256" key="7">
    <source>
        <dbReference type="ARBA" id="ARBA00023170"/>
    </source>
</evidence>
<evidence type="ECO:0000256" key="8">
    <source>
        <dbReference type="ARBA" id="ARBA00023180"/>
    </source>
</evidence>
<dbReference type="Pfam" id="PF10613">
    <property type="entry name" value="Lig_chan-Glu_bd"/>
    <property type="match status" value="1"/>
</dbReference>
<comment type="subcellular location">
    <subcellularLocation>
        <location evidence="1">Membrane</location>
        <topology evidence="1">Multi-pass membrane protein</topology>
    </subcellularLocation>
</comment>
<evidence type="ECO:0000256" key="11">
    <source>
        <dbReference type="SAM" id="Phobius"/>
    </source>
</evidence>
<keyword evidence="6 11" id="KW-0472">Membrane</keyword>
<dbReference type="GO" id="GO:0016020">
    <property type="term" value="C:membrane"/>
    <property type="evidence" value="ECO:0007669"/>
    <property type="project" value="UniProtKB-SubCell"/>
</dbReference>
<evidence type="ECO:0000259" key="12">
    <source>
        <dbReference type="SMART" id="SM00079"/>
    </source>
</evidence>
<keyword evidence="7" id="KW-0675">Receptor</keyword>
<dbReference type="Gene3D" id="1.10.287.70">
    <property type="match status" value="1"/>
</dbReference>
<gene>
    <name evidence="13" type="ORF">BUALT_Bualt18G0014100</name>
</gene>
<dbReference type="FunFam" id="3.40.190.10:FF:000054">
    <property type="entry name" value="Glutamate receptor"/>
    <property type="match status" value="1"/>
</dbReference>
<dbReference type="SUPFAM" id="SSF53822">
    <property type="entry name" value="Periplasmic binding protein-like I"/>
    <property type="match status" value="1"/>
</dbReference>
<evidence type="ECO:0000256" key="1">
    <source>
        <dbReference type="ARBA" id="ARBA00004141"/>
    </source>
</evidence>
<keyword evidence="9" id="KW-1071">Ligand-gated ion channel</keyword>
<sequence>MSRLRNMQKKDFMNSNFNVYGLYAYDTIWVIARSIDRFLKEHGNMSFSLGANLQLRNVKVFDGGGLLLDIISKTNFTGLTGQVKFDADNNLMNIDYEIINVVGETTFKVGYWSNDTGLSVQSPESLKRNKFVSTVRGQKLDIITWPGGEVEKPRGWVVATAEKPLRIGVPKTVSFTEFEDFCIDLFNEVLKMVPYEVPFRFEPFGDGLNNPSYDELVRMVADDIFDAAVGDIAIVTNRTKVVDFTQPFVATGLVVLAPIENSISSGWVFLKPFTLEMWCVTAASFVIIAVVIWMLEHRVNDDFRGPPRRQMQKMFLFSFSTLFKANREKVVSTLGKFVMVSRHTPVEARFIRLPEEYESALRRGPTNGGVAAIVDEIPYVELFLSKQSDFGIVGQTFTRSGWGFAFQKGSPLAADMSTAILNLAESGQLEKIHDKWFCKPGSCPEERMRKSEDNRLHLRSFLALYSFCGIFALTAFFIFLIRAVRQYIKYATKQMDPSASSLSMSSNIVFGQAAVRNFLKFFDEKEEAVKGFFAQHGNPTTQVSQ</sequence>
<dbReference type="InterPro" id="IPR001320">
    <property type="entry name" value="Iontro_rcpt_C"/>
</dbReference>
<feature type="transmembrane region" description="Helical" evidence="11">
    <location>
        <begin position="275"/>
        <end position="295"/>
    </location>
</feature>
<dbReference type="AlphaFoldDB" id="A0AAV6WCF0"/>
<protein>
    <recommendedName>
        <fullName evidence="12">Ionotropic glutamate receptor C-terminal domain-containing protein</fullName>
    </recommendedName>
</protein>
<dbReference type="InterPro" id="IPR001828">
    <property type="entry name" value="ANF_lig-bd_rcpt"/>
</dbReference>
<dbReference type="InterPro" id="IPR028082">
    <property type="entry name" value="Peripla_BP_I"/>
</dbReference>
<keyword evidence="5" id="KW-0406">Ion transport</keyword>
<evidence type="ECO:0000256" key="2">
    <source>
        <dbReference type="ARBA" id="ARBA00022448"/>
    </source>
</evidence>
<accession>A0AAV6WCF0</accession>
<evidence type="ECO:0000256" key="5">
    <source>
        <dbReference type="ARBA" id="ARBA00023065"/>
    </source>
</evidence>
<keyword evidence="14" id="KW-1185">Reference proteome</keyword>
<keyword evidence="4 11" id="KW-1133">Transmembrane helix</keyword>
<evidence type="ECO:0000256" key="4">
    <source>
        <dbReference type="ARBA" id="ARBA00022989"/>
    </source>
</evidence>
<keyword evidence="10" id="KW-0407">Ion channel</keyword>
<keyword evidence="8" id="KW-0325">Glycoprotein</keyword>
<organism evidence="13 14">
    <name type="scientific">Buddleja alternifolia</name>
    <dbReference type="NCBI Taxonomy" id="168488"/>
    <lineage>
        <taxon>Eukaryota</taxon>
        <taxon>Viridiplantae</taxon>
        <taxon>Streptophyta</taxon>
        <taxon>Embryophyta</taxon>
        <taxon>Tracheophyta</taxon>
        <taxon>Spermatophyta</taxon>
        <taxon>Magnoliopsida</taxon>
        <taxon>eudicotyledons</taxon>
        <taxon>Gunneridae</taxon>
        <taxon>Pentapetalae</taxon>
        <taxon>asterids</taxon>
        <taxon>lamiids</taxon>
        <taxon>Lamiales</taxon>
        <taxon>Scrophulariaceae</taxon>
        <taxon>Buddlejeae</taxon>
        <taxon>Buddleja</taxon>
    </lineage>
</organism>
<dbReference type="PANTHER" id="PTHR18966">
    <property type="entry name" value="IONOTROPIC GLUTAMATE RECEPTOR"/>
    <property type="match status" value="1"/>
</dbReference>
<name>A0AAV6WCF0_9LAMI</name>
<reference evidence="13" key="1">
    <citation type="submission" date="2019-10" db="EMBL/GenBank/DDBJ databases">
        <authorList>
            <person name="Zhang R."/>
            <person name="Pan Y."/>
            <person name="Wang J."/>
            <person name="Ma R."/>
            <person name="Yu S."/>
        </authorList>
    </citation>
    <scope>NUCLEOTIDE SEQUENCE</scope>
    <source>
        <strain evidence="13">LA-IB0</strain>
        <tissue evidence="13">Leaf</tissue>
    </source>
</reference>
<evidence type="ECO:0000313" key="14">
    <source>
        <dbReference type="Proteomes" id="UP000826271"/>
    </source>
</evidence>
<dbReference type="Gene3D" id="3.40.50.2300">
    <property type="match status" value="2"/>
</dbReference>
<evidence type="ECO:0000256" key="10">
    <source>
        <dbReference type="ARBA" id="ARBA00023303"/>
    </source>
</evidence>
<dbReference type="Pfam" id="PF01094">
    <property type="entry name" value="ANF_receptor"/>
    <property type="match status" value="1"/>
</dbReference>
<feature type="transmembrane region" description="Helical" evidence="11">
    <location>
        <begin position="248"/>
        <end position="269"/>
    </location>
</feature>
<dbReference type="Pfam" id="PF00060">
    <property type="entry name" value="Lig_chan"/>
    <property type="match status" value="1"/>
</dbReference>
<dbReference type="FunFam" id="3.40.190.10:FF:000175">
    <property type="entry name" value="Glutamate receptor"/>
    <property type="match status" value="1"/>
</dbReference>
<evidence type="ECO:0000313" key="13">
    <source>
        <dbReference type="EMBL" id="KAG8364600.1"/>
    </source>
</evidence>
<proteinExistence type="predicted"/>
<keyword evidence="2" id="KW-0813">Transport</keyword>
<dbReference type="InterPro" id="IPR015683">
    <property type="entry name" value="Ionotropic_Glu_rcpt"/>
</dbReference>
<dbReference type="Gene3D" id="3.40.190.10">
    <property type="entry name" value="Periplasmic binding protein-like II"/>
    <property type="match status" value="3"/>
</dbReference>
<dbReference type="EMBL" id="WHWC01000018">
    <property type="protein sequence ID" value="KAG8364600.1"/>
    <property type="molecule type" value="Genomic_DNA"/>
</dbReference>
<comment type="caution">
    <text evidence="13">The sequence shown here is derived from an EMBL/GenBank/DDBJ whole genome shotgun (WGS) entry which is preliminary data.</text>
</comment>
<dbReference type="SMART" id="SM00079">
    <property type="entry name" value="PBPe"/>
    <property type="match status" value="1"/>
</dbReference>
<dbReference type="SUPFAM" id="SSF53850">
    <property type="entry name" value="Periplasmic binding protein-like II"/>
    <property type="match status" value="1"/>
</dbReference>